<organism evidence="1 2">
    <name type="scientific">Umbelopsis ramanniana AG</name>
    <dbReference type="NCBI Taxonomy" id="1314678"/>
    <lineage>
        <taxon>Eukaryota</taxon>
        <taxon>Fungi</taxon>
        <taxon>Fungi incertae sedis</taxon>
        <taxon>Mucoromycota</taxon>
        <taxon>Mucoromycotina</taxon>
        <taxon>Umbelopsidomycetes</taxon>
        <taxon>Umbelopsidales</taxon>
        <taxon>Umbelopsidaceae</taxon>
        <taxon>Umbelopsis</taxon>
    </lineage>
</organism>
<dbReference type="RefSeq" id="XP_051442803.1">
    <property type="nucleotide sequence ID" value="XM_051590501.1"/>
</dbReference>
<gene>
    <name evidence="1" type="ORF">K450DRAFT_250064</name>
</gene>
<dbReference type="Proteomes" id="UP001206595">
    <property type="component" value="Unassembled WGS sequence"/>
</dbReference>
<dbReference type="GeneID" id="75915844"/>
<keyword evidence="2" id="KW-1185">Reference proteome</keyword>
<name>A0AAD5HCE6_UMBRA</name>
<dbReference type="AlphaFoldDB" id="A0AAD5HCE6"/>
<accession>A0AAD5HCE6</accession>
<evidence type="ECO:0000313" key="1">
    <source>
        <dbReference type="EMBL" id="KAI8577799.1"/>
    </source>
</evidence>
<evidence type="ECO:0000313" key="2">
    <source>
        <dbReference type="Proteomes" id="UP001206595"/>
    </source>
</evidence>
<reference evidence="1" key="2">
    <citation type="journal article" date="2022" name="Proc. Natl. Acad. Sci. U.S.A.">
        <title>Diploid-dominant life cycles characterize the early evolution of Fungi.</title>
        <authorList>
            <person name="Amses K.R."/>
            <person name="Simmons D.R."/>
            <person name="Longcore J.E."/>
            <person name="Mondo S.J."/>
            <person name="Seto K."/>
            <person name="Jeronimo G.H."/>
            <person name="Bonds A.E."/>
            <person name="Quandt C.A."/>
            <person name="Davis W.J."/>
            <person name="Chang Y."/>
            <person name="Federici B.A."/>
            <person name="Kuo A."/>
            <person name="LaButti K."/>
            <person name="Pangilinan J."/>
            <person name="Andreopoulos W."/>
            <person name="Tritt A."/>
            <person name="Riley R."/>
            <person name="Hundley H."/>
            <person name="Johnson J."/>
            <person name="Lipzen A."/>
            <person name="Barry K."/>
            <person name="Lang B.F."/>
            <person name="Cuomo C.A."/>
            <person name="Buchler N.E."/>
            <person name="Grigoriev I.V."/>
            <person name="Spatafora J.W."/>
            <person name="Stajich J.E."/>
            <person name="James T.Y."/>
        </authorList>
    </citation>
    <scope>NUCLEOTIDE SEQUENCE</scope>
    <source>
        <strain evidence="1">AG</strain>
    </source>
</reference>
<dbReference type="EMBL" id="MU620936">
    <property type="protein sequence ID" value="KAI8577799.1"/>
    <property type="molecule type" value="Genomic_DNA"/>
</dbReference>
<reference evidence="1" key="1">
    <citation type="submission" date="2021-06" db="EMBL/GenBank/DDBJ databases">
        <authorList>
            <consortium name="DOE Joint Genome Institute"/>
            <person name="Mondo S.J."/>
            <person name="Amses K.R."/>
            <person name="Simmons D.R."/>
            <person name="Longcore J.E."/>
            <person name="Seto K."/>
            <person name="Alves G.H."/>
            <person name="Bonds A.E."/>
            <person name="Quandt C.A."/>
            <person name="Davis W.J."/>
            <person name="Chang Y."/>
            <person name="Letcher P.M."/>
            <person name="Powell M.J."/>
            <person name="Kuo A."/>
            <person name="Labutti K."/>
            <person name="Pangilinan J."/>
            <person name="Andreopoulos W."/>
            <person name="Tritt A."/>
            <person name="Riley R."/>
            <person name="Hundley H."/>
            <person name="Johnson J."/>
            <person name="Lipzen A."/>
            <person name="Barry K."/>
            <person name="Berbee M.L."/>
            <person name="Buchler N.E."/>
            <person name="Grigoriev I.V."/>
            <person name="Spatafora J.W."/>
            <person name="Stajich J.E."/>
            <person name="James T.Y."/>
        </authorList>
    </citation>
    <scope>NUCLEOTIDE SEQUENCE</scope>
    <source>
        <strain evidence="1">AG</strain>
    </source>
</reference>
<proteinExistence type="predicted"/>
<protein>
    <submittedName>
        <fullName evidence="1">Uncharacterized protein</fullName>
    </submittedName>
</protein>
<comment type="caution">
    <text evidence="1">The sequence shown here is derived from an EMBL/GenBank/DDBJ whole genome shotgun (WGS) entry which is preliminary data.</text>
</comment>
<sequence>MPPDVSSQVENTISVTPTDTKQASKFYRNDTNRESTNSLYEEAINIIPGRLTVLQTSKDLPAAQQPFHNRLNRLQRYPDCPGVSIAYDLLTHTGFATEPLHFINQPKLERKFGDLTLVSDADYVVVGQISSLTYMVVTEDLSGKQTFDRRRKQMVGDMLVAATTRHDFFLQSESEKLSPHVYGMLLWKSNVNFYQATLKHETIVELQPGRRLPYCNQLRVQEDANWHNRKDTSSLSLFDHADRETIAYTLSGIRKTILRMRHYA</sequence>